<proteinExistence type="predicted"/>
<evidence type="ECO:0000313" key="2">
    <source>
        <dbReference type="Proteomes" id="UP001500957"/>
    </source>
</evidence>
<accession>A0ABN1G9H9</accession>
<dbReference type="InterPro" id="IPR003749">
    <property type="entry name" value="ThiS/MoaD-like"/>
</dbReference>
<dbReference type="PANTHER" id="PTHR38031">
    <property type="entry name" value="SULFUR CARRIER PROTEIN SLR0821-RELATED"/>
    <property type="match status" value="1"/>
</dbReference>
<dbReference type="Proteomes" id="UP001500957">
    <property type="component" value="Unassembled WGS sequence"/>
</dbReference>
<dbReference type="InterPro" id="IPR012675">
    <property type="entry name" value="Beta-grasp_dom_sf"/>
</dbReference>
<reference evidence="1 2" key="1">
    <citation type="journal article" date="2019" name="Int. J. Syst. Evol. Microbiol.">
        <title>The Global Catalogue of Microorganisms (GCM) 10K type strain sequencing project: providing services to taxonomists for standard genome sequencing and annotation.</title>
        <authorList>
            <consortium name="The Broad Institute Genomics Platform"/>
            <consortium name="The Broad Institute Genome Sequencing Center for Infectious Disease"/>
            <person name="Wu L."/>
            <person name="Ma J."/>
        </authorList>
    </citation>
    <scope>NUCLEOTIDE SEQUENCE [LARGE SCALE GENOMIC DNA]</scope>
    <source>
        <strain evidence="1 2">JCM 10671</strain>
    </source>
</reference>
<dbReference type="Gene3D" id="3.10.20.30">
    <property type="match status" value="1"/>
</dbReference>
<dbReference type="RefSeq" id="WP_344601408.1">
    <property type="nucleotide sequence ID" value="NZ_BAAAHE010000006.1"/>
</dbReference>
<dbReference type="Pfam" id="PF02597">
    <property type="entry name" value="ThiS"/>
    <property type="match status" value="1"/>
</dbReference>
<sequence>MIEVPVRLPAILRGFAGGQAVLHVPLDGNATVGALLDRLAAERPALERRIRDERGVLRPHVNVFVHKTNVRDTGGLATEIPPGVEVLVIPAVSGG</sequence>
<dbReference type="InterPro" id="IPR054834">
    <property type="entry name" value="SAMP1_3"/>
</dbReference>
<comment type="caution">
    <text evidence="1">The sequence shown here is derived from an EMBL/GenBank/DDBJ whole genome shotgun (WGS) entry which is preliminary data.</text>
</comment>
<name>A0ABN1G9H9_9ACTN</name>
<protein>
    <submittedName>
        <fullName evidence="1">MoaD/ThiS family protein</fullName>
    </submittedName>
</protein>
<dbReference type="InterPro" id="IPR052045">
    <property type="entry name" value="Sulfur_Carrier/Prot_Modifier"/>
</dbReference>
<dbReference type="PANTHER" id="PTHR38031:SF1">
    <property type="entry name" value="SULFUR CARRIER PROTEIN CYSO"/>
    <property type="match status" value="1"/>
</dbReference>
<evidence type="ECO:0000313" key="1">
    <source>
        <dbReference type="EMBL" id="GAA0606689.1"/>
    </source>
</evidence>
<dbReference type="InterPro" id="IPR016155">
    <property type="entry name" value="Mopterin_synth/thiamin_S_b"/>
</dbReference>
<dbReference type="NCBIfam" id="NF041918">
    <property type="entry name" value="SAMP1"/>
    <property type="match status" value="1"/>
</dbReference>
<dbReference type="EMBL" id="BAAAHE010000006">
    <property type="protein sequence ID" value="GAA0606689.1"/>
    <property type="molecule type" value="Genomic_DNA"/>
</dbReference>
<gene>
    <name evidence="1" type="ORF">GCM10009547_05820</name>
</gene>
<organism evidence="1 2">
    <name type="scientific">Sporichthya brevicatena</name>
    <dbReference type="NCBI Taxonomy" id="171442"/>
    <lineage>
        <taxon>Bacteria</taxon>
        <taxon>Bacillati</taxon>
        <taxon>Actinomycetota</taxon>
        <taxon>Actinomycetes</taxon>
        <taxon>Sporichthyales</taxon>
        <taxon>Sporichthyaceae</taxon>
        <taxon>Sporichthya</taxon>
    </lineage>
</organism>
<dbReference type="SUPFAM" id="SSF54285">
    <property type="entry name" value="MoaD/ThiS"/>
    <property type="match status" value="1"/>
</dbReference>
<keyword evidence="2" id="KW-1185">Reference proteome</keyword>